<keyword evidence="2" id="KW-0472">Membrane</keyword>
<dbReference type="InterPro" id="IPR005467">
    <property type="entry name" value="His_kinase_dom"/>
</dbReference>
<feature type="chain" id="PRO_5046901603" evidence="3">
    <location>
        <begin position="35"/>
        <end position="1013"/>
    </location>
</feature>
<dbReference type="RefSeq" id="WP_407031143.1">
    <property type="nucleotide sequence ID" value="NZ_JAQGEF010000008.1"/>
</dbReference>
<dbReference type="Gene3D" id="2.130.10.10">
    <property type="entry name" value="YVTN repeat-like/Quinoprotein amine dehydrogenase"/>
    <property type="match status" value="2"/>
</dbReference>
<keyword evidence="5" id="KW-0067">ATP-binding</keyword>
<proteinExistence type="predicted"/>
<dbReference type="InterPro" id="IPR036890">
    <property type="entry name" value="HATPase_C_sf"/>
</dbReference>
<dbReference type="Pfam" id="PF02518">
    <property type="entry name" value="HATPase_c"/>
    <property type="match status" value="1"/>
</dbReference>
<evidence type="ECO:0000256" key="2">
    <source>
        <dbReference type="SAM" id="Phobius"/>
    </source>
</evidence>
<dbReference type="InterPro" id="IPR011110">
    <property type="entry name" value="Reg_prop"/>
</dbReference>
<dbReference type="GO" id="GO:0005524">
    <property type="term" value="F:ATP binding"/>
    <property type="evidence" value="ECO:0007669"/>
    <property type="project" value="UniProtKB-KW"/>
</dbReference>
<gene>
    <name evidence="5" type="ORF">O3P16_08355</name>
</gene>
<evidence type="ECO:0000259" key="4">
    <source>
        <dbReference type="PROSITE" id="PS50109"/>
    </source>
</evidence>
<dbReference type="InterPro" id="IPR013783">
    <property type="entry name" value="Ig-like_fold"/>
</dbReference>
<dbReference type="Pfam" id="PF07494">
    <property type="entry name" value="Reg_prop"/>
    <property type="match status" value="1"/>
</dbReference>
<accession>A0ABT4UKG9</accession>
<dbReference type="SUPFAM" id="SSF55874">
    <property type="entry name" value="ATPase domain of HSP90 chaperone/DNA topoisomerase II/histidine kinase"/>
    <property type="match status" value="1"/>
</dbReference>
<feature type="transmembrane region" description="Helical" evidence="2">
    <location>
        <begin position="731"/>
        <end position="754"/>
    </location>
</feature>
<dbReference type="InterPro" id="IPR015943">
    <property type="entry name" value="WD40/YVTN_repeat-like_dom_sf"/>
</dbReference>
<dbReference type="Gene3D" id="3.30.565.10">
    <property type="entry name" value="Histidine kinase-like ATPase, C-terminal domain"/>
    <property type="match status" value="1"/>
</dbReference>
<keyword evidence="2" id="KW-0812">Transmembrane</keyword>
<dbReference type="Proteomes" id="UP001210231">
    <property type="component" value="Unassembled WGS sequence"/>
</dbReference>
<dbReference type="Gene3D" id="1.10.287.130">
    <property type="match status" value="1"/>
</dbReference>
<keyword evidence="3" id="KW-0732">Signal</keyword>
<comment type="caution">
    <text evidence="5">The sequence shown here is derived from an EMBL/GenBank/DDBJ whole genome shotgun (WGS) entry which is preliminary data.</text>
</comment>
<keyword evidence="1" id="KW-0597">Phosphoprotein</keyword>
<organism evidence="5 6">
    <name type="scientific">Polluticaenibacter yanchengensis</name>
    <dbReference type="NCBI Taxonomy" id="3014562"/>
    <lineage>
        <taxon>Bacteria</taxon>
        <taxon>Pseudomonadati</taxon>
        <taxon>Bacteroidota</taxon>
        <taxon>Chitinophagia</taxon>
        <taxon>Chitinophagales</taxon>
        <taxon>Chitinophagaceae</taxon>
        <taxon>Polluticaenibacter</taxon>
    </lineage>
</organism>
<dbReference type="PANTHER" id="PTHR43547">
    <property type="entry name" value="TWO-COMPONENT HISTIDINE KINASE"/>
    <property type="match status" value="1"/>
</dbReference>
<keyword evidence="5" id="KW-0547">Nucleotide-binding</keyword>
<feature type="domain" description="Histidine kinase" evidence="4">
    <location>
        <begin position="806"/>
        <end position="1013"/>
    </location>
</feature>
<evidence type="ECO:0000313" key="6">
    <source>
        <dbReference type="Proteomes" id="UP001210231"/>
    </source>
</evidence>
<dbReference type="SMART" id="SM00387">
    <property type="entry name" value="HATPase_c"/>
    <property type="match status" value="1"/>
</dbReference>
<protein>
    <submittedName>
        <fullName evidence="5">ATP-binding protein</fullName>
    </submittedName>
</protein>
<dbReference type="PANTHER" id="PTHR43547:SF2">
    <property type="entry name" value="HYBRID SIGNAL TRANSDUCTION HISTIDINE KINASE C"/>
    <property type="match status" value="1"/>
</dbReference>
<evidence type="ECO:0000313" key="5">
    <source>
        <dbReference type="EMBL" id="MDA3614817.1"/>
    </source>
</evidence>
<evidence type="ECO:0000256" key="1">
    <source>
        <dbReference type="ARBA" id="ARBA00022553"/>
    </source>
</evidence>
<reference evidence="5 6" key="1">
    <citation type="submission" date="2022-12" db="EMBL/GenBank/DDBJ databases">
        <title>Chitinophagaceae gen. sp. nov., a new member of the family Chitinophagaceae, isolated from soil in a chemical factory.</title>
        <authorList>
            <person name="Ke Z."/>
        </authorList>
    </citation>
    <scope>NUCLEOTIDE SEQUENCE [LARGE SCALE GENOMIC DNA]</scope>
    <source>
        <strain evidence="5 6">LY-5</strain>
    </source>
</reference>
<dbReference type="PROSITE" id="PS50109">
    <property type="entry name" value="HIS_KIN"/>
    <property type="match status" value="1"/>
</dbReference>
<sequence>MFNNYSVFLPKKIRKVGFLFLSLLFLYNAAYSQADNYVIKQYTSENGLPQNSVKSIKFDRSGFCWLATEAGIVRFDHHNFKSYGSDVIKGLKSERIVAMMADTAGNIFAQALHYQNIKISGSSSTYSFLPILDDTTDYSFVTWGYLTKCPTVDSIWQSIHDAKNIPVLKTLAGLRNGNIYLFFENDAYFIRKTNIIRLKPYDTEPVGSLVLNDRYFLQVWAQNQVKCWDNGVGRTGQMTGDIITNKEYLDGNFKTLWCEQGGFIYAGGSLYRILYINGTVMSKQVLSNLNIEVPLSIAYRPDVNTYFIGTGTQGLFTVKVSDFIYPKIPKESGPENYYTIAKTSVDDIIVNNVIVHPNNTATYVPLHNSNNRASYTDKSDRIYYENEFQLCRYNISTRKIDTLLQLDNHLLTILPDIQDKTLLLCTHSSLYKTTPDGNIIWQKKILQGQNATGLLPLTTEEYLLSTSVGLKWYNPQKNITTRSILDSFQIRAVYKDKHNRLWIGTDGKGSFLYSDNKLYHLPGGPRDAFKSIHSFIEDNSGNFWLPTNNGLYKVQVNGIADYITGKTSTIFWFTFNKDNGLRTTEFNGGASPGFQWLKDSALVLPSINGLVKFYPAKVKPDYPSEQIFIDEITIDGQRMDLATITDAIQLKPTFQALNIKVACPYFGNSENLKLEYRIGAEDGQWITIPASGIISINRLPANDYKLTVRKAGSNSDTPNGNITLNIVVTPFFYQTSWFLGSIILLIAFLGYLYARRRLAKLEKEKVKIEKIVEVRTEELSAAIHQLENSEIALKKSNEVKEQIIATVLHDLRSPLFSMRVTGKSLVKNWHHDSEENFKQLKGLNHLIGELSRFTDQFFSWAASQQDHFKVENTSFSLQQLFSDIEALFTEILMVNNNRFFIPPTTVQCYTDRDILVLILRNLVDNANKNTENGIISLKAILAHKELRIQVSDTGKGLNAFQIENFLDKDRAVKNGRMGSVIILEMLSKINGELLVDSEQGKGAVFTIILKTTL</sequence>
<dbReference type="SUPFAM" id="SSF47384">
    <property type="entry name" value="Homodimeric domain of signal transducing histidine kinase"/>
    <property type="match status" value="1"/>
</dbReference>
<dbReference type="InterPro" id="IPR003594">
    <property type="entry name" value="HATPase_dom"/>
</dbReference>
<keyword evidence="2" id="KW-1133">Transmembrane helix</keyword>
<name>A0ABT4UKG9_9BACT</name>
<feature type="signal peptide" evidence="3">
    <location>
        <begin position="1"/>
        <end position="34"/>
    </location>
</feature>
<dbReference type="Gene3D" id="2.60.40.10">
    <property type="entry name" value="Immunoglobulins"/>
    <property type="match status" value="1"/>
</dbReference>
<evidence type="ECO:0000256" key="3">
    <source>
        <dbReference type="SAM" id="SignalP"/>
    </source>
</evidence>
<dbReference type="InterPro" id="IPR036097">
    <property type="entry name" value="HisK_dim/P_sf"/>
</dbReference>
<keyword evidence="6" id="KW-1185">Reference proteome</keyword>
<dbReference type="EMBL" id="JAQGEF010000008">
    <property type="protein sequence ID" value="MDA3614817.1"/>
    <property type="molecule type" value="Genomic_DNA"/>
</dbReference>